<comment type="caution">
    <text evidence="3">The sequence shown here is derived from an EMBL/GenBank/DDBJ whole genome shotgun (WGS) entry which is preliminary data.</text>
</comment>
<dbReference type="Proteomes" id="UP000294599">
    <property type="component" value="Unassembled WGS sequence"/>
</dbReference>
<sequence>MSAAPSPVLPALALLSALASGPAAASVLKLDGIPDEPIWHDAQVFDDFRITNPYTLGPPTHATVARLLALPEGLAVAFVCDQPAGTPRVKPRANRDGGSNADRVNFAVDLDGDGRLAYNFMVTLGNAIGDEVITNENQYNADWDGVWRHALHEGEDRWSVEMLIPWSVAAMREGEGAERSIAVYFDRVIAARNERSAAPHASYTRPRFVSEFARVQVPRHRGGGVLAIVPYASVQYDLLHDRGEGRAGLDLFWKPSGRFQLSAALNPDFGQVEADDLVVNFDAIEVFFSDKRPFFTENQGIFNVTTPDSGRLVYTRRIGGGRDDGEGAADIDAAIKLNGSAGGFDYGTLVAIESGHADDIGRAFFVQRLVRNLGNATLGYLGTWTDRPWLDREAQVHAIDAIWRPSAKWLVSGQVLGSSIEQGGETRNGSGAWFRAFYTPEPRFQHELEITHFDRRLDFNDVGYQRRGNLNELEWTSTYRQTGFGDDDWRRSITWAVEPQVRYNDSGDRLPPELLLTANVSLREGGTLYSDLLYAWRGHDDLVSRGHGKVELEPRLRSFYNYYESPRVGRWLWFAGVYVTQEGNEGFAIQPELIARYFIRDDLNVRLQFFPRWSQDWLIWREDTLFASYRRKQQRLDLDVNWFPGSRHELRLKAQWLGIDAYDPTAYRIGAGGRLLESGDSVPAFTSNTFGVQLRYRYEFAPQRELYVVYARGGDERTVYEDGHPRDSHDGLGGLFADIPDLRDADQVLVKLRWAF</sequence>
<organism evidence="3 4">
    <name type="scientific">Pseudofulvimonas gallinarii</name>
    <dbReference type="NCBI Taxonomy" id="634155"/>
    <lineage>
        <taxon>Bacteria</taxon>
        <taxon>Pseudomonadati</taxon>
        <taxon>Pseudomonadota</taxon>
        <taxon>Gammaproteobacteria</taxon>
        <taxon>Lysobacterales</taxon>
        <taxon>Rhodanobacteraceae</taxon>
        <taxon>Pseudofulvimonas</taxon>
    </lineage>
</organism>
<evidence type="ECO:0000313" key="4">
    <source>
        <dbReference type="Proteomes" id="UP000294599"/>
    </source>
</evidence>
<feature type="domain" description="DUF5916" evidence="2">
    <location>
        <begin position="392"/>
        <end position="711"/>
    </location>
</feature>
<feature type="signal peptide" evidence="1">
    <location>
        <begin position="1"/>
        <end position="25"/>
    </location>
</feature>
<evidence type="ECO:0000313" key="3">
    <source>
        <dbReference type="EMBL" id="TCS97971.1"/>
    </source>
</evidence>
<dbReference type="Gene3D" id="2.60.40.1190">
    <property type="match status" value="1"/>
</dbReference>
<accession>A0A4S3KV63</accession>
<protein>
    <recommendedName>
        <fullName evidence="2">DUF5916 domain-containing protein</fullName>
    </recommendedName>
</protein>
<keyword evidence="4" id="KW-1185">Reference proteome</keyword>
<dbReference type="OrthoDB" id="9786766at2"/>
<dbReference type="SUPFAM" id="SSF49344">
    <property type="entry name" value="CBD9-like"/>
    <property type="match status" value="1"/>
</dbReference>
<keyword evidence="1" id="KW-0732">Signal</keyword>
<dbReference type="RefSeq" id="WP_123522559.1">
    <property type="nucleotide sequence ID" value="NZ_JBHLWF010000033.1"/>
</dbReference>
<evidence type="ECO:0000259" key="2">
    <source>
        <dbReference type="Pfam" id="PF19313"/>
    </source>
</evidence>
<feature type="domain" description="DUF5916" evidence="2">
    <location>
        <begin position="226"/>
        <end position="321"/>
    </location>
</feature>
<name>A0A4S3KV63_9GAMM</name>
<feature type="chain" id="PRO_5030100277" description="DUF5916 domain-containing protein" evidence="1">
    <location>
        <begin position="26"/>
        <end position="756"/>
    </location>
</feature>
<dbReference type="InterPro" id="IPR045670">
    <property type="entry name" value="DUF5916"/>
</dbReference>
<gene>
    <name evidence="3" type="ORF">EDC25_11032</name>
</gene>
<dbReference type="AlphaFoldDB" id="A0A4S3KV63"/>
<evidence type="ECO:0000256" key="1">
    <source>
        <dbReference type="SAM" id="SignalP"/>
    </source>
</evidence>
<reference evidence="3 4" key="1">
    <citation type="submission" date="2019-03" db="EMBL/GenBank/DDBJ databases">
        <title>Genomic Encyclopedia of Type Strains, Phase IV (KMG-IV): sequencing the most valuable type-strain genomes for metagenomic binning, comparative biology and taxonomic classification.</title>
        <authorList>
            <person name="Goeker M."/>
        </authorList>
    </citation>
    <scope>NUCLEOTIDE SEQUENCE [LARGE SCALE GENOMIC DNA]</scope>
    <source>
        <strain evidence="3 4">DSM 21944</strain>
    </source>
</reference>
<dbReference type="Pfam" id="PF19313">
    <property type="entry name" value="DUF5916"/>
    <property type="match status" value="2"/>
</dbReference>
<proteinExistence type="predicted"/>
<dbReference type="EMBL" id="SMAF01000010">
    <property type="protein sequence ID" value="TCS97971.1"/>
    <property type="molecule type" value="Genomic_DNA"/>
</dbReference>